<dbReference type="NCBIfam" id="TIGR02913">
    <property type="entry name" value="HAF_rpt"/>
    <property type="match status" value="1"/>
</dbReference>
<dbReference type="EMBL" id="FXWK01000001">
    <property type="protein sequence ID" value="SMQ70607.1"/>
    <property type="molecule type" value="Genomic_DNA"/>
</dbReference>
<proteinExistence type="predicted"/>
<dbReference type="AlphaFoldDB" id="A0A1Y6F734"/>
<dbReference type="InterPro" id="IPR036709">
    <property type="entry name" value="Autotransporte_beta_dom_sf"/>
</dbReference>
<dbReference type="InterPro" id="IPR014262">
    <property type="entry name" value="HAF_rpt"/>
</dbReference>
<reference evidence="3" key="1">
    <citation type="submission" date="2017-04" db="EMBL/GenBank/DDBJ databases">
        <authorList>
            <person name="Varghese N."/>
            <person name="Submissions S."/>
        </authorList>
    </citation>
    <scope>NUCLEOTIDE SEQUENCE [LARGE SCALE GENOMIC DNA]</scope>
</reference>
<dbReference type="RefSeq" id="WP_086470180.1">
    <property type="nucleotide sequence ID" value="NZ_FXWK01000001.1"/>
</dbReference>
<evidence type="ECO:0000313" key="3">
    <source>
        <dbReference type="Proteomes" id="UP000194474"/>
    </source>
</evidence>
<dbReference type="SUPFAM" id="SSF103515">
    <property type="entry name" value="Autotransporter"/>
    <property type="match status" value="1"/>
</dbReference>
<sequence>MTAHSFGIRKRRNEGKWLLACMLMGTTALAMTPKAEAKELGLTASDFLVVAINGRGTLFAGNRNNLAYIGDLDGNFRQLPGLGGTSMTAMDINLGGNVVVGYGSNADGRNRAFRATGDVSAVTTTDLGTLVPTINTASSIGFGVSDDGSRVVGYSAWQGIMRGFVWIDGATGGVVGNEQMYALDGLSGGYNRSSARAISGDGRYAVGWSDGAGIIEIATRWDLSGIPGGGAATAESLGSITGMTGNSYARAVSGDGSVVVGSSVDADGRYRAFRWREGATDGVADNLQMRDLGDLGGQNANANAVSRDGRWVVGDSEDAQGDAQAFRWSEADGIESISGWLERQGISTTGYTLNYASDISDDGSVVVGEMYDDEGDWFGYLARGESEAHGAGLMNIAEYQRSLYSAAGIASMGEFLTWLPMNGAHHRPLMLSPDLAGDMCAWATGDFAYHGPSSTGLALAEAGACTDLAGGSVRIGGAVGTSGSWQQLALGGSARMQGQYVLSEIDWQPDGTPLLLSLTGMLGGYQAHIDRAYSNGAATTLSSGDTNAVGGVVRLRADWLDAATIGKTSISPYASLGLGGLHVSGYTESVGPFPAVFDAQTIGHADLRLGVTAVTELSSQTTLSTTLEVAHRTGDASRAAGTVQGLFDFSLGGGSTSQTWLRAGAELDHEITDSMSLSASVHLASNGRDPSVAASVGLKGAL</sequence>
<dbReference type="SMART" id="SM00869">
    <property type="entry name" value="Autotransporter"/>
    <property type="match status" value="1"/>
</dbReference>
<keyword evidence="3" id="KW-1185">Reference proteome</keyword>
<evidence type="ECO:0000313" key="2">
    <source>
        <dbReference type="EMBL" id="SMQ70607.1"/>
    </source>
</evidence>
<dbReference type="Gene3D" id="2.40.128.130">
    <property type="entry name" value="Autotransporter beta-domain"/>
    <property type="match status" value="1"/>
</dbReference>
<dbReference type="OrthoDB" id="6848220at2"/>
<protein>
    <submittedName>
        <fullName evidence="2">Probable extracellular repeat, HAF family</fullName>
    </submittedName>
</protein>
<gene>
    <name evidence="2" type="ORF">SAMN06295905_1903</name>
</gene>
<organism evidence="2 3">
    <name type="scientific">Devosia lucknowensis</name>
    <dbReference type="NCBI Taxonomy" id="1096929"/>
    <lineage>
        <taxon>Bacteria</taxon>
        <taxon>Pseudomonadati</taxon>
        <taxon>Pseudomonadota</taxon>
        <taxon>Alphaproteobacteria</taxon>
        <taxon>Hyphomicrobiales</taxon>
        <taxon>Devosiaceae</taxon>
        <taxon>Devosia</taxon>
    </lineage>
</organism>
<dbReference type="Pfam" id="PF03797">
    <property type="entry name" value="Autotransporter"/>
    <property type="match status" value="1"/>
</dbReference>
<accession>A0A1Y6F734</accession>
<dbReference type="Proteomes" id="UP000194474">
    <property type="component" value="Unassembled WGS sequence"/>
</dbReference>
<name>A0A1Y6F734_9HYPH</name>
<dbReference type="InterPro" id="IPR005546">
    <property type="entry name" value="Autotransporte_beta"/>
</dbReference>
<dbReference type="PROSITE" id="PS51208">
    <property type="entry name" value="AUTOTRANSPORTER"/>
    <property type="match status" value="1"/>
</dbReference>
<feature type="domain" description="Autotransporter" evidence="1">
    <location>
        <begin position="396"/>
        <end position="702"/>
    </location>
</feature>
<evidence type="ECO:0000259" key="1">
    <source>
        <dbReference type="PROSITE" id="PS51208"/>
    </source>
</evidence>